<dbReference type="STRING" id="1137799.GZ78_26915"/>
<dbReference type="InterPro" id="IPR022615">
    <property type="entry name" value="NqrA_C_domain"/>
</dbReference>
<evidence type="ECO:0000256" key="3">
    <source>
        <dbReference type="ARBA" id="ARBA00023027"/>
    </source>
</evidence>
<evidence type="ECO:0000256" key="8">
    <source>
        <dbReference type="HAMAP-Rule" id="MF_00425"/>
    </source>
</evidence>
<proteinExistence type="inferred from homology"/>
<dbReference type="GO" id="GO:0016655">
    <property type="term" value="F:oxidoreductase activity, acting on NAD(P)H, quinone or similar compound as acceptor"/>
    <property type="evidence" value="ECO:0007669"/>
    <property type="project" value="UniProtKB-UniRule"/>
</dbReference>
<keyword evidence="4 8" id="KW-0915">Sodium</keyword>
<comment type="similarity">
    <text evidence="8">Belongs to the NqrA family.</text>
</comment>
<keyword evidence="7 8" id="KW-0739">Sodium transport</keyword>
<dbReference type="Pfam" id="PF24836">
    <property type="entry name" value="NQRA_2nd"/>
    <property type="match status" value="1"/>
</dbReference>
<dbReference type="RefSeq" id="WP_034842385.1">
    <property type="nucleotide sequence ID" value="NZ_JOKH01000009.1"/>
</dbReference>
<gene>
    <name evidence="8" type="primary">nqrA</name>
    <name evidence="12" type="ORF">GZ78_26915</name>
</gene>
<evidence type="ECO:0000259" key="10">
    <source>
        <dbReference type="Pfam" id="PF11973"/>
    </source>
</evidence>
<name>A0A081N401_9GAMM</name>
<dbReference type="InterPro" id="IPR056148">
    <property type="entry name" value="NQRA_2nd"/>
</dbReference>
<evidence type="ECO:0000313" key="12">
    <source>
        <dbReference type="EMBL" id="KEQ13174.1"/>
    </source>
</evidence>
<comment type="function">
    <text evidence="8">NQR complex catalyzes the reduction of ubiquinone-1 to ubiquinol by two successive reactions, coupled with the transport of Na(+) ions from the cytoplasm to the periplasm. NqrA to NqrE are probably involved in the second step, the conversion of ubisemiquinone to ubiquinol.</text>
</comment>
<organism evidence="12 13">
    <name type="scientific">Endozoicomonas numazuensis</name>
    <dbReference type="NCBI Taxonomy" id="1137799"/>
    <lineage>
        <taxon>Bacteria</taxon>
        <taxon>Pseudomonadati</taxon>
        <taxon>Pseudomonadota</taxon>
        <taxon>Gammaproteobacteria</taxon>
        <taxon>Oceanospirillales</taxon>
        <taxon>Endozoicomonadaceae</taxon>
        <taxon>Endozoicomonas</taxon>
    </lineage>
</organism>
<reference evidence="12 13" key="1">
    <citation type="submission" date="2014-06" db="EMBL/GenBank/DDBJ databases">
        <title>Whole Genome Sequences of Three Symbiotic Endozoicomonas Bacteria.</title>
        <authorList>
            <person name="Neave M.J."/>
            <person name="Apprill A."/>
            <person name="Voolstra C.R."/>
        </authorList>
    </citation>
    <scope>NUCLEOTIDE SEQUENCE [LARGE SCALE GENOMIC DNA]</scope>
    <source>
        <strain evidence="12 13">DSM 25634</strain>
    </source>
</reference>
<dbReference type="Proteomes" id="UP000028073">
    <property type="component" value="Unassembled WGS sequence"/>
</dbReference>
<evidence type="ECO:0000256" key="4">
    <source>
        <dbReference type="ARBA" id="ARBA00023053"/>
    </source>
</evidence>
<feature type="domain" description="NqrA N-terminal barrel-sandwich hybrid" evidence="9">
    <location>
        <begin position="2"/>
        <end position="94"/>
    </location>
</feature>
<dbReference type="NCBIfam" id="NF003759">
    <property type="entry name" value="PRK05352.1-2"/>
    <property type="match status" value="1"/>
</dbReference>
<evidence type="ECO:0000313" key="13">
    <source>
        <dbReference type="Proteomes" id="UP000028073"/>
    </source>
</evidence>
<accession>A0A081N401</accession>
<feature type="domain" description="Na(+)-translocating NADH-quinone reductase subunit A C-terminal" evidence="10">
    <location>
        <begin position="264"/>
        <end position="312"/>
    </location>
</feature>
<feature type="domain" description="NqrA second alpha/beta" evidence="11">
    <location>
        <begin position="118"/>
        <end position="259"/>
    </location>
</feature>
<dbReference type="PANTHER" id="PTHR37839">
    <property type="entry name" value="NA(+)-TRANSLOCATING NADH-QUINONE REDUCTASE SUBUNIT A"/>
    <property type="match status" value="1"/>
</dbReference>
<dbReference type="InterPro" id="IPR056147">
    <property type="entry name" value="NQRA_N"/>
</dbReference>
<protein>
    <recommendedName>
        <fullName evidence="8">Na(+)-translocating NADH-quinone reductase subunit A</fullName>
        <shortName evidence="8">Na(+)-NQR subunit A</shortName>
        <shortName evidence="8">Na(+)-translocating NQR subunit A</shortName>
        <ecNumber evidence="8">7.2.1.1</ecNumber>
    </recommendedName>
    <alternativeName>
        <fullName evidence="8">NQR complex subunit A</fullName>
    </alternativeName>
    <alternativeName>
        <fullName evidence="8">NQR-1 subunit A</fullName>
    </alternativeName>
</protein>
<dbReference type="OrthoDB" id="9774536at2"/>
<comment type="subunit">
    <text evidence="8">Composed of six subunits; NqrA, NqrB, NqrC, NqrD, NqrE and NqrF.</text>
</comment>
<keyword evidence="2 8" id="KW-1278">Translocase</keyword>
<evidence type="ECO:0000256" key="5">
    <source>
        <dbReference type="ARBA" id="ARBA00023065"/>
    </source>
</evidence>
<keyword evidence="13" id="KW-1185">Reference proteome</keyword>
<dbReference type="HAMAP" id="MF_00425">
    <property type="entry name" value="NqrA"/>
    <property type="match status" value="1"/>
</dbReference>
<dbReference type="Pfam" id="PF05896">
    <property type="entry name" value="NQRA_N"/>
    <property type="match status" value="1"/>
</dbReference>
<dbReference type="AlphaFoldDB" id="A0A081N401"/>
<comment type="caution">
    <text evidence="12">The sequence shown here is derived from an EMBL/GenBank/DDBJ whole genome shotgun (WGS) entry which is preliminary data.</text>
</comment>
<keyword evidence="6 8" id="KW-0830">Ubiquinone</keyword>
<evidence type="ECO:0000256" key="7">
    <source>
        <dbReference type="ARBA" id="ARBA00023201"/>
    </source>
</evidence>
<dbReference type="NCBIfam" id="TIGR01936">
    <property type="entry name" value="nqrA"/>
    <property type="match status" value="1"/>
</dbReference>
<evidence type="ECO:0000256" key="1">
    <source>
        <dbReference type="ARBA" id="ARBA00022448"/>
    </source>
</evidence>
<evidence type="ECO:0000256" key="6">
    <source>
        <dbReference type="ARBA" id="ARBA00023075"/>
    </source>
</evidence>
<dbReference type="Pfam" id="PF11973">
    <property type="entry name" value="NQRA_SLBB"/>
    <property type="match status" value="1"/>
</dbReference>
<keyword evidence="3 8" id="KW-0520">NAD</keyword>
<dbReference type="PANTHER" id="PTHR37839:SF1">
    <property type="entry name" value="NA(+)-TRANSLOCATING NADH-QUINONE REDUCTASE SUBUNIT A"/>
    <property type="match status" value="1"/>
</dbReference>
<dbReference type="eggNOG" id="COG1726">
    <property type="taxonomic scope" value="Bacteria"/>
</dbReference>
<dbReference type="EMBL" id="JOKH01000009">
    <property type="protein sequence ID" value="KEQ13174.1"/>
    <property type="molecule type" value="Genomic_DNA"/>
</dbReference>
<dbReference type="GO" id="GO:0006814">
    <property type="term" value="P:sodium ion transport"/>
    <property type="evidence" value="ECO:0007669"/>
    <property type="project" value="UniProtKB-UniRule"/>
</dbReference>
<comment type="catalytic activity">
    <reaction evidence="8">
        <text>a ubiquinone + n Na(+)(in) + NADH + H(+) = a ubiquinol + n Na(+)(out) + NAD(+)</text>
        <dbReference type="Rhea" id="RHEA:47748"/>
        <dbReference type="Rhea" id="RHEA-COMP:9565"/>
        <dbReference type="Rhea" id="RHEA-COMP:9566"/>
        <dbReference type="ChEBI" id="CHEBI:15378"/>
        <dbReference type="ChEBI" id="CHEBI:16389"/>
        <dbReference type="ChEBI" id="CHEBI:17976"/>
        <dbReference type="ChEBI" id="CHEBI:29101"/>
        <dbReference type="ChEBI" id="CHEBI:57540"/>
        <dbReference type="ChEBI" id="CHEBI:57945"/>
        <dbReference type="EC" id="7.2.1.1"/>
    </reaction>
</comment>
<keyword evidence="1 8" id="KW-0813">Transport</keyword>
<dbReference type="InterPro" id="IPR008703">
    <property type="entry name" value="NqrA"/>
</dbReference>
<evidence type="ECO:0000259" key="9">
    <source>
        <dbReference type="Pfam" id="PF05896"/>
    </source>
</evidence>
<dbReference type="EC" id="7.2.1.1" evidence="8"/>
<evidence type="ECO:0000259" key="11">
    <source>
        <dbReference type="Pfam" id="PF24836"/>
    </source>
</evidence>
<sequence length="449" mass="48464">MIKIKQGLDLPITGAPEQSISEGRAVRSVAVIGFDYVGMKPTMAVAVGDRVKKGQELFTDKKTPGVRYTAPAAGVVAAINRGEKRILQSVVIDVAESDKRGSEEVAFPEHKPEALSGLTAEQVEEQLNDSGLWTALRTRPFSKVPALGSRPNSIFVTAIDTNPLAADPEVIVSEHAEAFEQGINILGKLSGGKIFLCKAPGARIPAGIATAEEFDGPHPAGQPSTHIHFLDPVNAEKTVWQINYQDVIAVGKLFTTGKLFTDRVVSLAGPQVEKPRLVRTRVGANIEELTAGELKEGDNRIISGSVFGGRTSKGSFAFLGRYHTQVSVLEEGNERLFMGWVNPTVNRHSVLNVLTSGLSRSKLFNFTTTTNGGERAMVPVGQYETVMPLDILATQLLRSIVVGDTEMAQKLGALELEEDDLALCTYVCAGKYEYGPILRDNLTRIELEG</sequence>
<evidence type="ECO:0000256" key="2">
    <source>
        <dbReference type="ARBA" id="ARBA00022967"/>
    </source>
</evidence>
<keyword evidence="5 8" id="KW-0406">Ion transport</keyword>